<evidence type="ECO:0000256" key="8">
    <source>
        <dbReference type="ARBA" id="ARBA00048741"/>
    </source>
</evidence>
<dbReference type="GO" id="GO:0005524">
    <property type="term" value="F:ATP binding"/>
    <property type="evidence" value="ECO:0007669"/>
    <property type="project" value="UniProtKB-KW"/>
</dbReference>
<name>A0A511ZMS2_9BACI</name>
<evidence type="ECO:0000256" key="1">
    <source>
        <dbReference type="ARBA" id="ARBA00005187"/>
    </source>
</evidence>
<evidence type="ECO:0000256" key="7">
    <source>
        <dbReference type="ARBA" id="ARBA00022962"/>
    </source>
</evidence>
<evidence type="ECO:0000256" key="5">
    <source>
        <dbReference type="ARBA" id="ARBA00022840"/>
    </source>
</evidence>
<evidence type="ECO:0000256" key="4">
    <source>
        <dbReference type="ARBA" id="ARBA00022741"/>
    </source>
</evidence>
<dbReference type="GO" id="GO:0004066">
    <property type="term" value="F:asparagine synthase (glutamine-hydrolyzing) activity"/>
    <property type="evidence" value="ECO:0007669"/>
    <property type="project" value="UniProtKB-EC"/>
</dbReference>
<dbReference type="InterPro" id="IPR029055">
    <property type="entry name" value="Ntn_hydrolases_N"/>
</dbReference>
<dbReference type="InterPro" id="IPR051786">
    <property type="entry name" value="ASN_synthetase/amidase"/>
</dbReference>
<dbReference type="EC" id="6.3.5.4" evidence="3"/>
<keyword evidence="7" id="KW-0315">Glutamine amidotransferase</keyword>
<evidence type="ECO:0000313" key="12">
    <source>
        <dbReference type="Proteomes" id="UP000321558"/>
    </source>
</evidence>
<feature type="domain" description="Glutamine amidotransferase type-2" evidence="10">
    <location>
        <begin position="1"/>
        <end position="216"/>
    </location>
</feature>
<keyword evidence="12" id="KW-1185">Reference proteome</keyword>
<dbReference type="InterPro" id="IPR033738">
    <property type="entry name" value="AsnB_N"/>
</dbReference>
<gene>
    <name evidence="11" type="ORF">OSO01_34920</name>
</gene>
<evidence type="ECO:0000256" key="3">
    <source>
        <dbReference type="ARBA" id="ARBA00012737"/>
    </source>
</evidence>
<dbReference type="InterPro" id="IPR001962">
    <property type="entry name" value="Asn_synthase"/>
</dbReference>
<dbReference type="OrthoDB" id="9763290at2"/>
<evidence type="ECO:0000256" key="2">
    <source>
        <dbReference type="ARBA" id="ARBA00005752"/>
    </source>
</evidence>
<keyword evidence="5 9" id="KW-0067">ATP-binding</keyword>
<dbReference type="RefSeq" id="WP_147211654.1">
    <property type="nucleotide sequence ID" value="NZ_BJYM01000015.1"/>
</dbReference>
<dbReference type="GO" id="GO:0006529">
    <property type="term" value="P:asparagine biosynthetic process"/>
    <property type="evidence" value="ECO:0007669"/>
    <property type="project" value="UniProtKB-KW"/>
</dbReference>
<dbReference type="Gene3D" id="3.60.20.10">
    <property type="entry name" value="Glutamine Phosphoribosylpyrophosphate, subunit 1, domain 1"/>
    <property type="match status" value="1"/>
</dbReference>
<dbReference type="CDD" id="cd00712">
    <property type="entry name" value="AsnB"/>
    <property type="match status" value="1"/>
</dbReference>
<sequence length="661" mass="76277">MSAIAGIYHVNSAVPHQFGRQMMLALRKFPADDIQIWSKKNVLLGCHAQWITSESINEQLPFYDKTRQLAITSDAIIDNREELFDKLGVQREERKGMPDSQLILIAYAKWGEESSKYLVGDFAFMIWDEKNQKLFGARDFSGSRSLYYFSDDQRFAFCTTMEPLLKLPYVNRQLNEEWLAEYLAISTFIDAIDVSKTVIRNILQVPPSHTITVIEGKVKLSKFQVLSFNDKIRFKKGDEYVEGFRDVFQKAVDSRLRTFKSVGSHLSGGLDSGSVVSFAAKTLQSQNKKLHTYSSIPAADFIDYTPGNYYPDERPYIHATIDYVGNIEDHYLSLESKNPYNDMDEWLEIIESPYKFFENSFWMKGIFEQAAKDNVGVLLSGARGNFTISWGPAMEYYGHLLKRMKWFHFARELKPYSRNIGIGRKKLLSLISKQAFPFLNREDDNSFPMLVNPDFANKMNVFEKLQRYGMGADGLTDLNILNQRNYLIDNEFIWNSNGIAFSKLSLQYGTLMRDPTNDIRVINYCMSLPLEQFINNGMDRALIRNATKGYLPDKVRLNQTKYGVQAADWLHRMIPCWTDFINEVKELLKDKDTAQYLNTDSIRNALSSAMEKPKGDLAFKPELRMLMRSIIVYRFLKTFYLEGGDTNEKAMERAQIGIIGY</sequence>
<dbReference type="InterPro" id="IPR014729">
    <property type="entry name" value="Rossmann-like_a/b/a_fold"/>
</dbReference>
<feature type="binding site" evidence="9">
    <location>
        <position position="99"/>
    </location>
    <ligand>
        <name>L-glutamine</name>
        <dbReference type="ChEBI" id="CHEBI:58359"/>
    </ligand>
</feature>
<evidence type="ECO:0000256" key="6">
    <source>
        <dbReference type="ARBA" id="ARBA00022888"/>
    </source>
</evidence>
<dbReference type="Pfam" id="PF00733">
    <property type="entry name" value="Asn_synthase"/>
    <property type="match status" value="1"/>
</dbReference>
<dbReference type="PROSITE" id="PS51278">
    <property type="entry name" value="GATASE_TYPE_2"/>
    <property type="match status" value="1"/>
</dbReference>
<keyword evidence="4 9" id="KW-0547">Nucleotide-binding</keyword>
<dbReference type="InterPro" id="IPR006426">
    <property type="entry name" value="Asn_synth_AEB"/>
</dbReference>
<protein>
    <recommendedName>
        <fullName evidence="3">asparagine synthase (glutamine-hydrolyzing)</fullName>
        <ecNumber evidence="3">6.3.5.4</ecNumber>
    </recommendedName>
</protein>
<organism evidence="11 12">
    <name type="scientific">Oceanobacillus sojae</name>
    <dbReference type="NCBI Taxonomy" id="582851"/>
    <lineage>
        <taxon>Bacteria</taxon>
        <taxon>Bacillati</taxon>
        <taxon>Bacillota</taxon>
        <taxon>Bacilli</taxon>
        <taxon>Bacillales</taxon>
        <taxon>Bacillaceae</taxon>
        <taxon>Oceanobacillus</taxon>
    </lineage>
</organism>
<comment type="caution">
    <text evidence="11">The sequence shown here is derived from an EMBL/GenBank/DDBJ whole genome shotgun (WGS) entry which is preliminary data.</text>
</comment>
<comment type="catalytic activity">
    <reaction evidence="8">
        <text>L-aspartate + L-glutamine + ATP + H2O = L-asparagine + L-glutamate + AMP + diphosphate + H(+)</text>
        <dbReference type="Rhea" id="RHEA:12228"/>
        <dbReference type="ChEBI" id="CHEBI:15377"/>
        <dbReference type="ChEBI" id="CHEBI:15378"/>
        <dbReference type="ChEBI" id="CHEBI:29985"/>
        <dbReference type="ChEBI" id="CHEBI:29991"/>
        <dbReference type="ChEBI" id="CHEBI:30616"/>
        <dbReference type="ChEBI" id="CHEBI:33019"/>
        <dbReference type="ChEBI" id="CHEBI:58048"/>
        <dbReference type="ChEBI" id="CHEBI:58359"/>
        <dbReference type="ChEBI" id="CHEBI:456215"/>
        <dbReference type="EC" id="6.3.5.4"/>
    </reaction>
</comment>
<comment type="pathway">
    <text evidence="1">Amino-acid biosynthesis; L-asparagine biosynthesis; L-asparagine from L-aspartate (L-Gln route): step 1/1.</text>
</comment>
<dbReference type="PIRSF" id="PIRSF001589">
    <property type="entry name" value="Asn_synthetase_glu-h"/>
    <property type="match status" value="1"/>
</dbReference>
<keyword evidence="6" id="KW-0061">Asparagine biosynthesis</keyword>
<comment type="similarity">
    <text evidence="2">Belongs to the asparagine synthetase family.</text>
</comment>
<dbReference type="EMBL" id="BJYM01000015">
    <property type="protein sequence ID" value="GEN88753.1"/>
    <property type="molecule type" value="Genomic_DNA"/>
</dbReference>
<proteinExistence type="inferred from homology"/>
<dbReference type="Pfam" id="PF13537">
    <property type="entry name" value="GATase_7"/>
    <property type="match status" value="1"/>
</dbReference>
<dbReference type="Proteomes" id="UP000321558">
    <property type="component" value="Unassembled WGS sequence"/>
</dbReference>
<dbReference type="Gene3D" id="3.40.50.620">
    <property type="entry name" value="HUPs"/>
    <property type="match status" value="1"/>
</dbReference>
<reference evidence="11 12" key="1">
    <citation type="submission" date="2019-07" db="EMBL/GenBank/DDBJ databases">
        <title>Whole genome shotgun sequence of Oceanobacillus sojae NBRC 105379.</title>
        <authorList>
            <person name="Hosoyama A."/>
            <person name="Uohara A."/>
            <person name="Ohji S."/>
            <person name="Ichikawa N."/>
        </authorList>
    </citation>
    <scope>NUCLEOTIDE SEQUENCE [LARGE SCALE GENOMIC DNA]</scope>
    <source>
        <strain evidence="11 12">NBRC 105379</strain>
    </source>
</reference>
<dbReference type="SUPFAM" id="SSF52402">
    <property type="entry name" value="Adenine nucleotide alpha hydrolases-like"/>
    <property type="match status" value="1"/>
</dbReference>
<dbReference type="PANTHER" id="PTHR43284:SF1">
    <property type="entry name" value="ASPARAGINE SYNTHETASE"/>
    <property type="match status" value="1"/>
</dbReference>
<evidence type="ECO:0000256" key="9">
    <source>
        <dbReference type="PIRSR" id="PIRSR001589-2"/>
    </source>
</evidence>
<keyword evidence="6" id="KW-0028">Amino-acid biosynthesis</keyword>
<evidence type="ECO:0000259" key="10">
    <source>
        <dbReference type="PROSITE" id="PS51278"/>
    </source>
</evidence>
<accession>A0A511ZMS2</accession>
<dbReference type="InterPro" id="IPR017932">
    <property type="entry name" value="GATase_2_dom"/>
</dbReference>
<evidence type="ECO:0000313" key="11">
    <source>
        <dbReference type="EMBL" id="GEN88753.1"/>
    </source>
</evidence>
<dbReference type="PANTHER" id="PTHR43284">
    <property type="entry name" value="ASPARAGINE SYNTHETASE (GLUTAMINE-HYDROLYZING)"/>
    <property type="match status" value="1"/>
</dbReference>
<dbReference type="SUPFAM" id="SSF56235">
    <property type="entry name" value="N-terminal nucleophile aminohydrolases (Ntn hydrolases)"/>
    <property type="match status" value="1"/>
</dbReference>
<dbReference type="AlphaFoldDB" id="A0A511ZMS2"/>